<dbReference type="Proteomes" id="UP001318040">
    <property type="component" value="Chromosome 2"/>
</dbReference>
<feature type="domain" description="MAM" evidence="9">
    <location>
        <begin position="368"/>
        <end position="530"/>
    </location>
</feature>
<name>A0AAJ7THH9_PETMA</name>
<feature type="signal peptide" evidence="7">
    <location>
        <begin position="1"/>
        <end position="19"/>
    </location>
</feature>
<comment type="caution">
    <text evidence="5">Lacks conserved residue(s) required for the propagation of feature annotation.</text>
</comment>
<evidence type="ECO:0000256" key="7">
    <source>
        <dbReference type="SAM" id="SignalP"/>
    </source>
</evidence>
<dbReference type="InterPro" id="IPR009003">
    <property type="entry name" value="Peptidase_S1_PA"/>
</dbReference>
<dbReference type="PRINTS" id="PR00722">
    <property type="entry name" value="CHYMOTRYPSIN"/>
</dbReference>
<dbReference type="InterPro" id="IPR043504">
    <property type="entry name" value="Peptidase_S1_PA_chymotrypsin"/>
</dbReference>
<dbReference type="SUPFAM" id="SSF50494">
    <property type="entry name" value="Trypsin-like serine proteases"/>
    <property type="match status" value="1"/>
</dbReference>
<dbReference type="SUPFAM" id="SSF49854">
    <property type="entry name" value="Spermadhesin, CUB domain"/>
    <property type="match status" value="6"/>
</dbReference>
<evidence type="ECO:0000256" key="1">
    <source>
        <dbReference type="ARBA" id="ARBA00022670"/>
    </source>
</evidence>
<dbReference type="SUPFAM" id="SSF49899">
    <property type="entry name" value="Concanavalin A-like lectins/glucanases"/>
    <property type="match status" value="1"/>
</dbReference>
<keyword evidence="7" id="KW-0732">Signal</keyword>
<protein>
    <submittedName>
        <fullName evidence="12">Cubilin-like</fullName>
    </submittedName>
</protein>
<evidence type="ECO:0000313" key="11">
    <source>
        <dbReference type="Proteomes" id="UP001318040"/>
    </source>
</evidence>
<accession>A0AAJ7THH9</accession>
<evidence type="ECO:0000256" key="6">
    <source>
        <dbReference type="RuleBase" id="RU363034"/>
    </source>
</evidence>
<organism evidence="11 12">
    <name type="scientific">Petromyzon marinus</name>
    <name type="common">Sea lamprey</name>
    <dbReference type="NCBI Taxonomy" id="7757"/>
    <lineage>
        <taxon>Eukaryota</taxon>
        <taxon>Metazoa</taxon>
        <taxon>Chordata</taxon>
        <taxon>Craniata</taxon>
        <taxon>Vertebrata</taxon>
        <taxon>Cyclostomata</taxon>
        <taxon>Hyperoartia</taxon>
        <taxon>Petromyzontiformes</taxon>
        <taxon>Petromyzontidae</taxon>
        <taxon>Petromyzon</taxon>
    </lineage>
</organism>
<dbReference type="Gene3D" id="2.40.10.10">
    <property type="entry name" value="Trypsin-like serine proteases"/>
    <property type="match status" value="1"/>
</dbReference>
<dbReference type="RefSeq" id="XP_032816738.1">
    <property type="nucleotide sequence ID" value="XM_032960847.1"/>
</dbReference>
<dbReference type="InterPro" id="IPR001314">
    <property type="entry name" value="Peptidase_S1A"/>
</dbReference>
<gene>
    <name evidence="12" type="primary">LOC116946027</name>
</gene>
<dbReference type="InterPro" id="IPR013320">
    <property type="entry name" value="ConA-like_dom_sf"/>
</dbReference>
<dbReference type="InterPro" id="IPR033116">
    <property type="entry name" value="TRYPSIN_SER"/>
</dbReference>
<dbReference type="CDD" id="cd00041">
    <property type="entry name" value="CUB"/>
    <property type="match status" value="5"/>
</dbReference>
<dbReference type="Pfam" id="PF00629">
    <property type="entry name" value="MAM"/>
    <property type="match status" value="1"/>
</dbReference>
<dbReference type="CDD" id="cd00190">
    <property type="entry name" value="Tryp_SPc"/>
    <property type="match status" value="1"/>
</dbReference>
<dbReference type="Pfam" id="PF00431">
    <property type="entry name" value="CUB"/>
    <property type="match status" value="5"/>
</dbReference>
<keyword evidence="4 5" id="KW-1015">Disulfide bond</keyword>
<feature type="chain" id="PRO_5042587406" evidence="7">
    <location>
        <begin position="20"/>
        <end position="1240"/>
    </location>
</feature>
<dbReference type="InterPro" id="IPR001254">
    <property type="entry name" value="Trypsin_dom"/>
</dbReference>
<evidence type="ECO:0000256" key="5">
    <source>
        <dbReference type="PROSITE-ProRule" id="PRU00059"/>
    </source>
</evidence>
<dbReference type="PROSITE" id="PS50240">
    <property type="entry name" value="TRYPSIN_DOM"/>
    <property type="match status" value="1"/>
</dbReference>
<evidence type="ECO:0000313" key="12">
    <source>
        <dbReference type="RefSeq" id="XP_032816738.1"/>
    </source>
</evidence>
<feature type="domain" description="CUB" evidence="8">
    <location>
        <begin position="139"/>
        <end position="257"/>
    </location>
</feature>
<feature type="domain" description="Peptidase S1" evidence="10">
    <location>
        <begin position="1004"/>
        <end position="1239"/>
    </location>
</feature>
<dbReference type="SMART" id="SM00137">
    <property type="entry name" value="MAM"/>
    <property type="match status" value="1"/>
</dbReference>
<dbReference type="PROSITE" id="PS01180">
    <property type="entry name" value="CUB"/>
    <property type="match status" value="5"/>
</dbReference>
<dbReference type="SMART" id="SM00020">
    <property type="entry name" value="Tryp_SPc"/>
    <property type="match status" value="1"/>
</dbReference>
<feature type="domain" description="CUB" evidence="8">
    <location>
        <begin position="764"/>
        <end position="867"/>
    </location>
</feature>
<dbReference type="PANTHER" id="PTHR24252">
    <property type="entry name" value="ACROSIN-RELATED"/>
    <property type="match status" value="1"/>
</dbReference>
<dbReference type="Gene3D" id="2.60.120.200">
    <property type="match status" value="1"/>
</dbReference>
<evidence type="ECO:0000256" key="4">
    <source>
        <dbReference type="ARBA" id="ARBA00023157"/>
    </source>
</evidence>
<dbReference type="FunFam" id="2.40.10.10:FF:000003">
    <property type="entry name" value="Transmembrane serine protease 3"/>
    <property type="match status" value="1"/>
</dbReference>
<reference evidence="12" key="1">
    <citation type="submission" date="2025-08" db="UniProtKB">
        <authorList>
            <consortium name="RefSeq"/>
        </authorList>
    </citation>
    <scope>IDENTIFICATION</scope>
    <source>
        <tissue evidence="12">Sperm</tissue>
    </source>
</reference>
<dbReference type="Pfam" id="PF00089">
    <property type="entry name" value="Trypsin"/>
    <property type="match status" value="1"/>
</dbReference>
<dbReference type="GO" id="GO:0016020">
    <property type="term" value="C:membrane"/>
    <property type="evidence" value="ECO:0007669"/>
    <property type="project" value="InterPro"/>
</dbReference>
<feature type="domain" description="CUB" evidence="8">
    <location>
        <begin position="870"/>
        <end position="982"/>
    </location>
</feature>
<dbReference type="KEGG" id="pmrn:116946027"/>
<dbReference type="PROSITE" id="PS00134">
    <property type="entry name" value="TRYPSIN_HIS"/>
    <property type="match status" value="1"/>
</dbReference>
<feature type="domain" description="CUB" evidence="8">
    <location>
        <begin position="265"/>
        <end position="375"/>
    </location>
</feature>
<dbReference type="GO" id="GO:0006508">
    <property type="term" value="P:proteolysis"/>
    <property type="evidence" value="ECO:0007669"/>
    <property type="project" value="UniProtKB-KW"/>
</dbReference>
<feature type="disulfide bond" evidence="5">
    <location>
        <begin position="648"/>
        <end position="675"/>
    </location>
</feature>
<dbReference type="InterPro" id="IPR000998">
    <property type="entry name" value="MAM_dom"/>
</dbReference>
<keyword evidence="11" id="KW-1185">Reference proteome</keyword>
<evidence type="ECO:0000256" key="3">
    <source>
        <dbReference type="ARBA" id="ARBA00022825"/>
    </source>
</evidence>
<proteinExistence type="predicted"/>
<feature type="domain" description="CUB" evidence="8">
    <location>
        <begin position="648"/>
        <end position="760"/>
    </location>
</feature>
<dbReference type="SMART" id="SM00042">
    <property type="entry name" value="CUB"/>
    <property type="match status" value="5"/>
</dbReference>
<dbReference type="PANTHER" id="PTHR24252:SF7">
    <property type="entry name" value="HYALIN"/>
    <property type="match status" value="1"/>
</dbReference>
<sequence>MKLLSGFLLLYLFTAGGECIWLEPGSEFYSADSCRYSFRGSGNWIYLSPNCLHTFVVEDDEVVSLYMSNSYSYCGGNDTMVVVYDGENNQAPILGTYSCRSTTNFISTNSSLSLYYKYSSSSYSYIYVSFFASPASSGCGGRLSANQIVTSPNYPNNYSNNASCTWEAYAPPGYKIALYIYDFQVLDQPGNTRSASRRCKYDGLTVMDESEGESSLLVRLCGYLPRQSFQSTGNLSLQFSSDGTGTGRGFYISLGYFADSPNAICGGILESSHGNLSYSGYNVQSCIWIIKVPEGSTVQINISMSSQSYSNLVVYDGESELQSVIAQQYSWGQWTSSSFASTGNSMRISFYGTYISADYDAVVKDVSFDCDFNGNFCGWTPSSGDVINWDLYNTNYYNPSSDGGPFAAIRTSYLPDDAPEMSSYLLGPQIIPSNSTRCLHLQYMTGNSVNLRLLDVSAIGSAVGDSDNPIPVLWELTMFDILDHYGQQWQDVAINITANVTQVAFQAHNYNRGAFIGIDKVHISENACQSPPEEELCVFGLEGENGTIEYTLAPQNSDASCFWEITAPLGKVVKLQLNTEGNNYPYCFSIFEIKYDTVKQINANYRAYEQYTYYSSHNTLTVKVPNRCVGNLVIGQFTAISPNDIPGCGGVLKSSSYDYILSPNYPNDYSYNSHCEWSFDLQDNSKIALYSYVYGMQNSINCSADSLEINDVINGSRISISKLCQGWEPALIVSRESNIVFTSDWQNEGMYGWFYIFFRVFAPCRANLTGWQGSIVSPNLTDYDYSCSWNINTPAGTIIKLSFEELNMYYYSTVDIYDGESLDAPYVGRFSGSIVPPPILSTGNSLYIRYYNPTNTQSPFKIAYEAMEVYTSVLENNAESISSFDVTSQRQNIFLFSWELLVPEGFNVKVDFFDLQLEDDPLCWNESLTVYDGVRSLNTSLGIFCGSSIPLSVRSNSPSLHLLLRLRTNEPWKGFTFTFFSVPKIVPKVKKECGRVPTRGKSRVVGGSLANVEKWPWQASLQYYSSHMCGASLISKNWLVSAAHCFEGRKDVNAWQVRLGATYIYDSWSSVNLAVAEIITHERFNYTAIDYDIALVRLSQSVDFTSQISPICLPPDTSHFPLPGKTCYISGWGRTSEADYGVYYNLLDAPMDVFSHSGCSSDKMNGKSITTRMICIGHPAGGISACQGDSGGPLTCQGTDGTWYLSGVTSWGNGCARPMKPAVYTKTSKFLNWIKQYTGL</sequence>
<dbReference type="PROSITE" id="PS50060">
    <property type="entry name" value="MAM_2"/>
    <property type="match status" value="1"/>
</dbReference>
<dbReference type="Gene3D" id="2.60.120.290">
    <property type="entry name" value="Spermadhesin, CUB domain"/>
    <property type="match status" value="5"/>
</dbReference>
<dbReference type="PROSITE" id="PS00135">
    <property type="entry name" value="TRYPSIN_SER"/>
    <property type="match status" value="1"/>
</dbReference>
<keyword evidence="1 6" id="KW-0645">Protease</keyword>
<keyword evidence="2 6" id="KW-0378">Hydrolase</keyword>
<evidence type="ECO:0000256" key="2">
    <source>
        <dbReference type="ARBA" id="ARBA00022801"/>
    </source>
</evidence>
<dbReference type="GO" id="GO:0004252">
    <property type="term" value="F:serine-type endopeptidase activity"/>
    <property type="evidence" value="ECO:0007669"/>
    <property type="project" value="InterPro"/>
</dbReference>
<dbReference type="InterPro" id="IPR018114">
    <property type="entry name" value="TRYPSIN_HIS"/>
</dbReference>
<evidence type="ECO:0000259" key="9">
    <source>
        <dbReference type="PROSITE" id="PS50060"/>
    </source>
</evidence>
<dbReference type="AlphaFoldDB" id="A0AAJ7THH9"/>
<evidence type="ECO:0000259" key="8">
    <source>
        <dbReference type="PROSITE" id="PS01180"/>
    </source>
</evidence>
<keyword evidence="3 6" id="KW-0720">Serine protease</keyword>
<dbReference type="InterPro" id="IPR000859">
    <property type="entry name" value="CUB_dom"/>
</dbReference>
<dbReference type="InterPro" id="IPR035914">
    <property type="entry name" value="Sperma_CUB_dom_sf"/>
</dbReference>
<evidence type="ECO:0000259" key="10">
    <source>
        <dbReference type="PROSITE" id="PS50240"/>
    </source>
</evidence>